<sequence length="137" mass="14543">MTRRGIEVLAVTLTGVALCLGACSTDVAPPSDPTAQSAAVPLVPRTAEQIVGALQREGFDVDHPTEATDVNCAEAGCTQAVVTDRFRLLVFPSTGSAQSYAASQDMRQIETIAVGFAPVVPEAQRDRYWNAIVRLAR</sequence>
<keyword evidence="2" id="KW-1185">Reference proteome</keyword>
<dbReference type="Proteomes" id="UP000466785">
    <property type="component" value="Chromosome"/>
</dbReference>
<accession>A0A6N4VB05</accession>
<dbReference type="EMBL" id="AP022570">
    <property type="protein sequence ID" value="BBX51814.1"/>
    <property type="molecule type" value="Genomic_DNA"/>
</dbReference>
<organism evidence="1 2">
    <name type="scientific">Mycolicibacterium poriferae</name>
    <dbReference type="NCBI Taxonomy" id="39694"/>
    <lineage>
        <taxon>Bacteria</taxon>
        <taxon>Bacillati</taxon>
        <taxon>Actinomycetota</taxon>
        <taxon>Actinomycetes</taxon>
        <taxon>Mycobacteriales</taxon>
        <taxon>Mycobacteriaceae</taxon>
        <taxon>Mycolicibacterium</taxon>
    </lineage>
</organism>
<dbReference type="KEGG" id="mpof:MPOR_28400"/>
<evidence type="ECO:0000313" key="2">
    <source>
        <dbReference type="Proteomes" id="UP000466785"/>
    </source>
</evidence>
<reference evidence="1 2" key="1">
    <citation type="journal article" date="2019" name="Emerg. Microbes Infect.">
        <title>Comprehensive subspecies identification of 175 nontuberculous mycobacteria species based on 7547 genomic profiles.</title>
        <authorList>
            <person name="Matsumoto Y."/>
            <person name="Kinjo T."/>
            <person name="Motooka D."/>
            <person name="Nabeya D."/>
            <person name="Jung N."/>
            <person name="Uechi K."/>
            <person name="Horii T."/>
            <person name="Iida T."/>
            <person name="Fujita J."/>
            <person name="Nakamura S."/>
        </authorList>
    </citation>
    <scope>NUCLEOTIDE SEQUENCE [LARGE SCALE GENOMIC DNA]</scope>
    <source>
        <strain evidence="1 2">JCM 12603</strain>
    </source>
</reference>
<dbReference type="AlphaFoldDB" id="A0A6N4VB05"/>
<evidence type="ECO:0000313" key="1">
    <source>
        <dbReference type="EMBL" id="BBX51814.1"/>
    </source>
</evidence>
<dbReference type="RefSeq" id="WP_163674645.1">
    <property type="nucleotide sequence ID" value="NZ_AP022570.1"/>
</dbReference>
<proteinExistence type="predicted"/>
<name>A0A6N4VB05_9MYCO</name>
<gene>
    <name evidence="1" type="ORF">MPOR_28400</name>
</gene>
<protein>
    <submittedName>
        <fullName evidence="1">Uncharacterized protein</fullName>
    </submittedName>
</protein>